<dbReference type="GO" id="GO:0044194">
    <property type="term" value="C:cytolytic granule"/>
    <property type="evidence" value="ECO:0007669"/>
    <property type="project" value="UniProtKB-SubCell"/>
</dbReference>
<accession>A0A671EQU4</accession>
<keyword evidence="16" id="KW-0325">Glycoprotein</keyword>
<evidence type="ECO:0000256" key="18">
    <source>
        <dbReference type="ARBA" id="ARBA00037806"/>
    </source>
</evidence>
<keyword evidence="17" id="KW-0458">Lysosome</keyword>
<evidence type="ECO:0000256" key="23">
    <source>
        <dbReference type="ARBA" id="ARBA00078206"/>
    </source>
</evidence>
<dbReference type="GO" id="GO:0005576">
    <property type="term" value="C:extracellular region"/>
    <property type="evidence" value="ECO:0007669"/>
    <property type="project" value="UniProtKB-SubCell"/>
</dbReference>
<dbReference type="PANTHER" id="PTHR46096">
    <property type="entry name" value="PERFORIN-1"/>
    <property type="match status" value="1"/>
</dbReference>
<evidence type="ECO:0000256" key="10">
    <source>
        <dbReference type="ARBA" id="ARBA00022729"/>
    </source>
</evidence>
<keyword evidence="24" id="KW-1133">Transmembrane helix</keyword>
<keyword evidence="5" id="KW-1003">Cell membrane</keyword>
<dbReference type="GO" id="GO:0017038">
    <property type="term" value="P:protein import"/>
    <property type="evidence" value="ECO:0007669"/>
    <property type="project" value="Ensembl"/>
</dbReference>
<dbReference type="SMART" id="SM00457">
    <property type="entry name" value="MACPF"/>
    <property type="match status" value="1"/>
</dbReference>
<keyword evidence="7" id="KW-0245">EGF-like domain</keyword>
<evidence type="ECO:0000256" key="21">
    <source>
        <dbReference type="ARBA" id="ARBA00074926"/>
    </source>
</evidence>
<evidence type="ECO:0000256" key="16">
    <source>
        <dbReference type="ARBA" id="ARBA00023180"/>
    </source>
</evidence>
<dbReference type="GO" id="GO:0031904">
    <property type="term" value="C:endosome lumen"/>
    <property type="evidence" value="ECO:0007669"/>
    <property type="project" value="UniProtKB-SubCell"/>
</dbReference>
<dbReference type="InterPro" id="IPR020863">
    <property type="entry name" value="MACPF_CS"/>
</dbReference>
<dbReference type="GO" id="GO:0001913">
    <property type="term" value="P:T cell mediated cytotoxicity"/>
    <property type="evidence" value="ECO:0007669"/>
    <property type="project" value="Ensembl"/>
</dbReference>
<dbReference type="GO" id="GO:0005829">
    <property type="term" value="C:cytosol"/>
    <property type="evidence" value="ECO:0007669"/>
    <property type="project" value="Ensembl"/>
</dbReference>
<evidence type="ECO:0000256" key="7">
    <source>
        <dbReference type="ARBA" id="ARBA00022536"/>
    </source>
</evidence>
<dbReference type="Pfam" id="PF00168">
    <property type="entry name" value="C2"/>
    <property type="match status" value="1"/>
</dbReference>
<proteinExistence type="inferred from homology"/>
<comment type="similarity">
    <text evidence="3">Belongs to the complement C6/C7/C8/C9 family.</text>
</comment>
<dbReference type="SUPFAM" id="SSF49562">
    <property type="entry name" value="C2 domain (Calcium/lipid-binding domain, CaLB)"/>
    <property type="match status" value="1"/>
</dbReference>
<keyword evidence="13" id="KW-0204">Cytolysis</keyword>
<reference evidence="27 28" key="2">
    <citation type="journal article" date="2018" name="Annu Rev Anim Biosci">
        <title>Bat Biology, Genomes, and the Bat1K Project: To Generate Chromosome-Level Genomes for All Living Bat Species.</title>
        <authorList>
            <person name="Teeling E.C."/>
            <person name="Vernes S.C."/>
            <person name="Davalos L.M."/>
            <person name="Ray D.A."/>
            <person name="Gilbert M.T.P."/>
            <person name="Myers E."/>
        </authorList>
    </citation>
    <scope>NUCLEOTIDE SEQUENCE</scope>
</reference>
<evidence type="ECO:0000313" key="27">
    <source>
        <dbReference type="Ensembl" id="ENSRFEP00010015774.1"/>
    </source>
</evidence>
<protein>
    <recommendedName>
        <fullName evidence="21">Perforin-1</fullName>
    </recommendedName>
    <alternativeName>
        <fullName evidence="23">Cytolysin</fullName>
    </alternativeName>
    <alternativeName>
        <fullName evidence="22">Lymphocyte pore-forming protein</fullName>
    </alternativeName>
</protein>
<evidence type="ECO:0000256" key="13">
    <source>
        <dbReference type="ARBA" id="ARBA00022852"/>
    </source>
</evidence>
<keyword evidence="15" id="KW-1015">Disulfide bond</keyword>
<keyword evidence="14 24" id="KW-0472">Membrane</keyword>
<dbReference type="GO" id="GO:0031640">
    <property type="term" value="P:killing of cells of another organism"/>
    <property type="evidence" value="ECO:0007669"/>
    <property type="project" value="UniProtKB-KW"/>
</dbReference>
<evidence type="ECO:0000256" key="9">
    <source>
        <dbReference type="ARBA" id="ARBA00022723"/>
    </source>
</evidence>
<dbReference type="GO" id="GO:0141201">
    <property type="term" value="P:pyroptotic cell death"/>
    <property type="evidence" value="ECO:0007669"/>
    <property type="project" value="Ensembl"/>
</dbReference>
<dbReference type="InterPro" id="IPR035892">
    <property type="entry name" value="C2_domain_sf"/>
</dbReference>
<sequence>MNGGLVISCVVSLPGGLTLTISGAFHGERGCLYRSISTQDFSSMATRALLLGILLLLLPTPATAPCYTAARSECRRVRKLVPGSGLAGEGVDVTSLKRSGYFLVDTLRYLRPDGTCTLCRNALQRGALQLLPLALTDWRAQGSGCQRHVASAKASSTEAVAGQAASSIRNDWSVGLEVNPHPSTSQRVAVAGSHSKVADFAADKTRQDKYSFNTDMVECRFYRFHLVHSPPLNPDFKRALRDLPPHFNTSTEPSYFRLISNYGTHFIRSMELGGRISVLTALRTCELALAGLTTDEVADCLEVEAEVSIGGRASSSSQLKACEEKKKQHKMGTSFHQAYRERYSEVVGGHHTSTHDLLFGNHAGPEQFSTWVASLQDSPDLVDYTLEPLHVLLESQDPRQEALRLAVSKYVTHRARWRDCSRPCPPGQQKNPRNPCQCMCHSSAVTNQDCCPQQRGLAHLEVMNFQAAGLWGDIITSTDAYLKVFFAGQERRTGTVWNDNNPRWMTQLDFGDVLLPTAGPLRVQVWDSDSGWDDDLLGTCDRAVVSGLHKVHCNLNHGHLNFFYQAKCLPHLTGKTCLEYAPQGLLGEPPGNRSGAVW</sequence>
<evidence type="ECO:0000256" key="1">
    <source>
        <dbReference type="ARBA" id="ARBA00004613"/>
    </source>
</evidence>
<dbReference type="Gene3D" id="2.60.40.150">
    <property type="entry name" value="C2 domain"/>
    <property type="match status" value="1"/>
</dbReference>
<keyword evidence="10" id="KW-0732">Signal</keyword>
<keyword evidence="4" id="KW-1134">Transmembrane beta strand</keyword>
<dbReference type="GO" id="GO:0042802">
    <property type="term" value="F:identical protein binding"/>
    <property type="evidence" value="ECO:0007669"/>
    <property type="project" value="Ensembl"/>
</dbReference>
<gene>
    <name evidence="27" type="primary">PRF1</name>
</gene>
<evidence type="ECO:0000256" key="14">
    <source>
        <dbReference type="ARBA" id="ARBA00023136"/>
    </source>
</evidence>
<dbReference type="GO" id="GO:0140507">
    <property type="term" value="P:granzyme-mediated programmed cell death signaling pathway"/>
    <property type="evidence" value="ECO:0007669"/>
    <property type="project" value="Ensembl"/>
</dbReference>
<evidence type="ECO:0000259" key="25">
    <source>
        <dbReference type="PROSITE" id="PS50004"/>
    </source>
</evidence>
<evidence type="ECO:0000256" key="6">
    <source>
        <dbReference type="ARBA" id="ARBA00022525"/>
    </source>
</evidence>
<keyword evidence="11" id="KW-0967">Endosome</keyword>
<dbReference type="GO" id="GO:0022829">
    <property type="term" value="F:wide pore channel activity"/>
    <property type="evidence" value="ECO:0007669"/>
    <property type="project" value="Ensembl"/>
</dbReference>
<evidence type="ECO:0000256" key="24">
    <source>
        <dbReference type="SAM" id="Phobius"/>
    </source>
</evidence>
<evidence type="ECO:0000256" key="3">
    <source>
        <dbReference type="ARBA" id="ARBA00009214"/>
    </source>
</evidence>
<dbReference type="PROSITE" id="PS00279">
    <property type="entry name" value="MACPF_1"/>
    <property type="match status" value="1"/>
</dbReference>
<dbReference type="GO" id="GO:0001772">
    <property type="term" value="C:immunological synapse"/>
    <property type="evidence" value="ECO:0007669"/>
    <property type="project" value="Ensembl"/>
</dbReference>
<dbReference type="PANTHER" id="PTHR46096:SF3">
    <property type="entry name" value="PERFORIN-1"/>
    <property type="match status" value="1"/>
</dbReference>
<evidence type="ECO:0000256" key="19">
    <source>
        <dbReference type="ARBA" id="ARBA00046273"/>
    </source>
</evidence>
<reference evidence="27 28" key="1">
    <citation type="journal article" date="2015" name="Annu Rev Anim Biosci">
        <title>The Genome 10K Project: a way forward.</title>
        <authorList>
            <person name="Koepfli K.P."/>
            <person name="Paten B."/>
            <person name="O'Brien S.J."/>
            <person name="Koepfli K.P."/>
            <person name="Paten B."/>
            <person name="Antunes A."/>
            <person name="Belov K."/>
            <person name="Bustamante C."/>
            <person name="Castoe T.A."/>
            <person name="Clawson H."/>
            <person name="Crawford A.J."/>
            <person name="Diekhans M."/>
            <person name="Distel D."/>
            <person name="Durbin R."/>
            <person name="Earl D."/>
            <person name="Fujita M.K."/>
            <person name="Gamble T."/>
            <person name="Georges A."/>
            <person name="Gemmell N."/>
            <person name="Gilbert M.T."/>
            <person name="Graves J.M."/>
            <person name="Green R.E."/>
            <person name="Hickey G."/>
            <person name="Jarvis E.D."/>
            <person name="Johnson W."/>
            <person name="Komissarov A."/>
            <person name="Korf I."/>
            <person name="Kuhn R."/>
            <person name="Larkin D.M."/>
            <person name="Lewin H."/>
            <person name="Lopez J.V."/>
            <person name="Ma J."/>
            <person name="Marques-Bonet T."/>
            <person name="Miller W."/>
            <person name="Murphy R."/>
            <person name="Pevzner P."/>
            <person name="Shapiro B."/>
            <person name="Steiner C."/>
            <person name="Tamazian G."/>
            <person name="Venkatesh B."/>
            <person name="Wang J."/>
            <person name="Wayne R."/>
            <person name="Wiley E."/>
            <person name="Yang H."/>
            <person name="Zhang G."/>
            <person name="Haussler D."/>
            <person name="Ryder O."/>
            <person name="O'Brien S.J."/>
        </authorList>
    </citation>
    <scope>NUCLEOTIDE SEQUENCE</scope>
</reference>
<dbReference type="Proteomes" id="UP000472240">
    <property type="component" value="Chromosome 16"/>
</dbReference>
<evidence type="ECO:0000256" key="2">
    <source>
        <dbReference type="ARBA" id="ARBA00004651"/>
    </source>
</evidence>
<evidence type="ECO:0000256" key="20">
    <source>
        <dbReference type="ARBA" id="ARBA00061912"/>
    </source>
</evidence>
<dbReference type="GO" id="GO:0051712">
    <property type="term" value="P:positive regulation of killing of cells of another organism"/>
    <property type="evidence" value="ECO:0007669"/>
    <property type="project" value="Ensembl"/>
</dbReference>
<dbReference type="GO" id="GO:0046513">
    <property type="term" value="P:ceramide biosynthetic process"/>
    <property type="evidence" value="ECO:0007669"/>
    <property type="project" value="Ensembl"/>
</dbReference>
<dbReference type="GO" id="GO:0002839">
    <property type="term" value="P:positive regulation of immune response to tumor cell"/>
    <property type="evidence" value="ECO:0007669"/>
    <property type="project" value="Ensembl"/>
</dbReference>
<reference evidence="28" key="3">
    <citation type="submission" date="2018-12" db="EMBL/GenBank/DDBJ databases">
        <title>G10K-VGP greater horseshoe bat female genome, primary haplotype.</title>
        <authorList>
            <person name="Teeling E."/>
            <person name="Myers G."/>
            <person name="Vernes S."/>
            <person name="Pippel M."/>
            <person name="Winkler S."/>
            <person name="Fedrigo O."/>
            <person name="Rhie A."/>
            <person name="Koren S."/>
            <person name="Phillippy A."/>
            <person name="Lewin H."/>
            <person name="Damas J."/>
            <person name="Howe K."/>
            <person name="Mountcastle J."/>
            <person name="Jarvis E.D."/>
        </authorList>
    </citation>
    <scope>NUCLEOTIDE SEQUENCE [LARGE SCALE GENOMIC DNA]</scope>
</reference>
<reference evidence="27" key="4">
    <citation type="submission" date="2025-08" db="UniProtKB">
        <authorList>
            <consortium name="Ensembl"/>
        </authorList>
    </citation>
    <scope>IDENTIFICATION</scope>
</reference>
<evidence type="ECO:0000259" key="26">
    <source>
        <dbReference type="PROSITE" id="PS51412"/>
    </source>
</evidence>
<dbReference type="FunFam" id="2.60.40.150:FF:000216">
    <property type="entry name" value="Perforin-1 precursor"/>
    <property type="match status" value="1"/>
</dbReference>
<dbReference type="GO" id="GO:0051607">
    <property type="term" value="P:defense response to virus"/>
    <property type="evidence" value="ECO:0007669"/>
    <property type="project" value="Ensembl"/>
</dbReference>
<dbReference type="OMA" id="LCKNALQ"/>
<keyword evidence="12" id="KW-0106">Calcium</keyword>
<dbReference type="GeneTree" id="ENSGT00530000063725"/>
<evidence type="ECO:0000256" key="17">
    <source>
        <dbReference type="ARBA" id="ARBA00023228"/>
    </source>
</evidence>
<feature type="domain" description="C2" evidence="25">
    <location>
        <begin position="441"/>
        <end position="562"/>
    </location>
</feature>
<dbReference type="GO" id="GO:0001771">
    <property type="term" value="P:immunological synapse formation"/>
    <property type="evidence" value="ECO:0007669"/>
    <property type="project" value="Ensembl"/>
</dbReference>
<evidence type="ECO:0000256" key="4">
    <source>
        <dbReference type="ARBA" id="ARBA00022452"/>
    </source>
</evidence>
<dbReference type="PROSITE" id="PS50004">
    <property type="entry name" value="C2"/>
    <property type="match status" value="1"/>
</dbReference>
<organism evidence="27 28">
    <name type="scientific">Rhinolophus ferrumequinum</name>
    <name type="common">Greater horseshoe bat</name>
    <dbReference type="NCBI Taxonomy" id="59479"/>
    <lineage>
        <taxon>Eukaryota</taxon>
        <taxon>Metazoa</taxon>
        <taxon>Chordata</taxon>
        <taxon>Craniata</taxon>
        <taxon>Vertebrata</taxon>
        <taxon>Euteleostomi</taxon>
        <taxon>Mammalia</taxon>
        <taxon>Eutheria</taxon>
        <taxon>Laurasiatheria</taxon>
        <taxon>Chiroptera</taxon>
        <taxon>Yinpterochiroptera</taxon>
        <taxon>Rhinolophoidea</taxon>
        <taxon>Rhinolophidae</taxon>
        <taxon>Rhinolophinae</taxon>
        <taxon>Rhinolophus</taxon>
    </lineage>
</organism>
<comment type="subunit">
    <text evidence="20">Monomer, as soluble protein. Homooligomer; homooligomerizes to form a pore-forming ring.</text>
</comment>
<evidence type="ECO:0000256" key="22">
    <source>
        <dbReference type="ARBA" id="ARBA00076649"/>
    </source>
</evidence>
<dbReference type="GO" id="GO:0071806">
    <property type="term" value="P:protein transmembrane transport"/>
    <property type="evidence" value="ECO:0007669"/>
    <property type="project" value="Ensembl"/>
</dbReference>
<reference evidence="27" key="5">
    <citation type="submission" date="2025-09" db="UniProtKB">
        <authorList>
            <consortium name="Ensembl"/>
        </authorList>
    </citation>
    <scope>IDENTIFICATION</scope>
</reference>
<evidence type="ECO:0000256" key="15">
    <source>
        <dbReference type="ARBA" id="ARBA00023157"/>
    </source>
</evidence>
<keyword evidence="6" id="KW-0964">Secreted</keyword>
<dbReference type="Ensembl" id="ENSRFET00010017221.1">
    <property type="protein sequence ID" value="ENSRFEP00010015774.1"/>
    <property type="gene ID" value="ENSRFEG00010010708.1"/>
</dbReference>
<evidence type="ECO:0000313" key="28">
    <source>
        <dbReference type="Proteomes" id="UP000472240"/>
    </source>
</evidence>
<keyword evidence="28" id="KW-1185">Reference proteome</keyword>
<evidence type="ECO:0000256" key="8">
    <source>
        <dbReference type="ARBA" id="ARBA00022692"/>
    </source>
</evidence>
<dbReference type="PROSITE" id="PS51412">
    <property type="entry name" value="MACPF_2"/>
    <property type="match status" value="1"/>
</dbReference>
<keyword evidence="8 24" id="KW-0812">Transmembrane</keyword>
<evidence type="ECO:0000256" key="11">
    <source>
        <dbReference type="ARBA" id="ARBA00022753"/>
    </source>
</evidence>
<name>A0A671EQU4_RHIFE</name>
<dbReference type="GO" id="GO:0001778">
    <property type="term" value="P:plasma membrane repair"/>
    <property type="evidence" value="ECO:0007669"/>
    <property type="project" value="Ensembl"/>
</dbReference>
<feature type="domain" description="MACPF" evidence="26">
    <location>
        <begin position="70"/>
        <end position="418"/>
    </location>
</feature>
<dbReference type="InterPro" id="IPR000008">
    <property type="entry name" value="C2_dom"/>
</dbReference>
<dbReference type="GO" id="GO:0051604">
    <property type="term" value="P:protein maturation"/>
    <property type="evidence" value="ECO:0007669"/>
    <property type="project" value="Ensembl"/>
</dbReference>
<feature type="transmembrane region" description="Helical" evidence="24">
    <location>
        <begin position="48"/>
        <end position="70"/>
    </location>
</feature>
<keyword evidence="9" id="KW-0479">Metal-binding</keyword>
<dbReference type="InParanoid" id="A0A671EQU4"/>
<dbReference type="GO" id="GO:0002357">
    <property type="term" value="P:defense response to tumor cell"/>
    <property type="evidence" value="ECO:0007669"/>
    <property type="project" value="Ensembl"/>
</dbReference>
<dbReference type="GO" id="GO:0002418">
    <property type="term" value="P:immune response to tumor cell"/>
    <property type="evidence" value="ECO:0007669"/>
    <property type="project" value="Ensembl"/>
</dbReference>
<dbReference type="GO" id="GO:0005509">
    <property type="term" value="F:calcium ion binding"/>
    <property type="evidence" value="ECO:0007669"/>
    <property type="project" value="Ensembl"/>
</dbReference>
<dbReference type="FunCoup" id="A0A671EQU4">
    <property type="interactions" value="405"/>
</dbReference>
<dbReference type="InterPro" id="IPR052784">
    <property type="entry name" value="Perforin-1_pore-forming"/>
</dbReference>
<dbReference type="GO" id="GO:0051260">
    <property type="term" value="P:protein homooligomerization"/>
    <property type="evidence" value="ECO:0007669"/>
    <property type="project" value="Ensembl"/>
</dbReference>
<dbReference type="InterPro" id="IPR020864">
    <property type="entry name" value="MACPF"/>
</dbReference>
<evidence type="ECO:0000256" key="5">
    <source>
        <dbReference type="ARBA" id="ARBA00022475"/>
    </source>
</evidence>
<dbReference type="Pfam" id="PF01823">
    <property type="entry name" value="MACPF"/>
    <property type="match status" value="1"/>
</dbReference>
<evidence type="ECO:0000256" key="12">
    <source>
        <dbReference type="ARBA" id="ARBA00022837"/>
    </source>
</evidence>
<comment type="subcellular location">
    <subcellularLocation>
        <location evidence="2">Cell membrane</location>
        <topology evidence="2">Multi-pass membrane protein</topology>
    </subcellularLocation>
    <subcellularLocation>
        <location evidence="18">Cytolytic granule</location>
    </subcellularLocation>
    <subcellularLocation>
        <location evidence="19">Endosome lumen</location>
    </subcellularLocation>
    <subcellularLocation>
        <location evidence="1">Secreted</location>
    </subcellularLocation>
</comment>
<dbReference type="AlphaFoldDB" id="A0A671EQU4"/>
<dbReference type="SMART" id="SM00239">
    <property type="entry name" value="C2"/>
    <property type="match status" value="1"/>
</dbReference>
<dbReference type="GO" id="GO:0009306">
    <property type="term" value="P:protein secretion"/>
    <property type="evidence" value="ECO:0007669"/>
    <property type="project" value="Ensembl"/>
</dbReference>